<protein>
    <submittedName>
        <fullName evidence="1">Uncharacterized protein</fullName>
    </submittedName>
</protein>
<organism evidence="1">
    <name type="scientific">viral metagenome</name>
    <dbReference type="NCBI Taxonomy" id="1070528"/>
    <lineage>
        <taxon>unclassified sequences</taxon>
        <taxon>metagenomes</taxon>
        <taxon>organismal metagenomes</taxon>
    </lineage>
</organism>
<reference evidence="1" key="1">
    <citation type="journal article" date="2020" name="Nature">
        <title>Giant virus diversity and host interactions through global metagenomics.</title>
        <authorList>
            <person name="Schulz F."/>
            <person name="Roux S."/>
            <person name="Paez-Espino D."/>
            <person name="Jungbluth S."/>
            <person name="Walsh D.A."/>
            <person name="Denef V.J."/>
            <person name="McMahon K.D."/>
            <person name="Konstantinidis K.T."/>
            <person name="Eloe-Fadrosh E.A."/>
            <person name="Kyrpides N.C."/>
            <person name="Woyke T."/>
        </authorList>
    </citation>
    <scope>NUCLEOTIDE SEQUENCE</scope>
    <source>
        <strain evidence="1">GVMAG-M-3300010160-60</strain>
    </source>
</reference>
<dbReference type="EMBL" id="MN739131">
    <property type="protein sequence ID" value="QHS90269.1"/>
    <property type="molecule type" value="Genomic_DNA"/>
</dbReference>
<sequence length="232" mass="27626">MSLSKSFESQKLMKMTYKNLIRYIIGNKFDDLFVEKHLIIILLEYYYSSMLSDITIINSLDMFIDKRCSCIELRGSHAEDCGWKIIENVNIIINISKNFMCFAVSCRTFYDYWNRDGFFEYIVVMDIMTHQVVFLKRYDFYGSIIGIFCDDTMDKIGIWSIYRINTYYVNPLDVPEEYKKHHHGTCESPPNCIDNIIFEDDKTLVITNKTGDKDYLKLCYSKDWGYWYPSRC</sequence>
<dbReference type="AlphaFoldDB" id="A0A6C0BFA3"/>
<evidence type="ECO:0000313" key="1">
    <source>
        <dbReference type="EMBL" id="QHS90269.1"/>
    </source>
</evidence>
<accession>A0A6C0BFA3</accession>
<name>A0A6C0BFA3_9ZZZZ</name>
<proteinExistence type="predicted"/>